<dbReference type="Proteomes" id="UP000290657">
    <property type="component" value="Unassembled WGS sequence"/>
</dbReference>
<sequence>MFVCGYHFPADMGNDVSFDKVIEKVKDGIDATGKTVTLTSETREGVKLEEITVEEGSFAHTALVDYYENTECAEKDGFKMVYYTNKYQISEISKSVDGGKTAELCKKLDDMNLYRVKVA</sequence>
<gene>
    <name evidence="1" type="ORF">CRV04_06160</name>
</gene>
<keyword evidence="2" id="KW-1185">Reference proteome</keyword>
<dbReference type="OrthoDB" id="5339602at2"/>
<organism evidence="1 2">
    <name type="scientific">Candidatus Marinarcus aquaticus</name>
    <dbReference type="NCBI Taxonomy" id="2044504"/>
    <lineage>
        <taxon>Bacteria</taxon>
        <taxon>Pseudomonadati</taxon>
        <taxon>Campylobacterota</taxon>
        <taxon>Epsilonproteobacteria</taxon>
        <taxon>Campylobacterales</taxon>
        <taxon>Arcobacteraceae</taxon>
        <taxon>Candidatus Marinarcus</taxon>
    </lineage>
</organism>
<name>A0A4Q0XQN1_9BACT</name>
<evidence type="ECO:0000313" key="1">
    <source>
        <dbReference type="EMBL" id="RXJ58089.1"/>
    </source>
</evidence>
<evidence type="ECO:0000313" key="2">
    <source>
        <dbReference type="Proteomes" id="UP000290657"/>
    </source>
</evidence>
<dbReference type="EMBL" id="PDKN01000003">
    <property type="protein sequence ID" value="RXJ58089.1"/>
    <property type="molecule type" value="Genomic_DNA"/>
</dbReference>
<accession>A0A4Q0XQN1</accession>
<dbReference type="AlphaFoldDB" id="A0A4Q0XQN1"/>
<protein>
    <submittedName>
        <fullName evidence="1">Uncharacterized protein</fullName>
    </submittedName>
</protein>
<comment type="caution">
    <text evidence="1">The sequence shown here is derived from an EMBL/GenBank/DDBJ whole genome shotgun (WGS) entry which is preliminary data.</text>
</comment>
<proteinExistence type="predicted"/>
<reference evidence="1 2" key="1">
    <citation type="submission" date="2017-10" db="EMBL/GenBank/DDBJ databases">
        <title>Genomics of the genus Arcobacter.</title>
        <authorList>
            <person name="Perez-Cataluna A."/>
            <person name="Figueras M.J."/>
        </authorList>
    </citation>
    <scope>NUCLEOTIDE SEQUENCE [LARGE SCALE GENOMIC DNA]</scope>
    <source>
        <strain evidence="1 2">CECT 8987</strain>
    </source>
</reference>
<dbReference type="RefSeq" id="WP_128995951.1">
    <property type="nucleotide sequence ID" value="NZ_PDKN01000003.1"/>
</dbReference>